<feature type="transmembrane region" description="Helical" evidence="1">
    <location>
        <begin position="540"/>
        <end position="560"/>
    </location>
</feature>
<evidence type="ECO:0000256" key="1">
    <source>
        <dbReference type="SAM" id="Phobius"/>
    </source>
</evidence>
<name>A0A6A5X069_9PLEO</name>
<evidence type="ECO:0000313" key="2">
    <source>
        <dbReference type="EMBL" id="KAF2004725.1"/>
    </source>
</evidence>
<reference evidence="2" key="1">
    <citation type="journal article" date="2020" name="Stud. Mycol.">
        <title>101 Dothideomycetes genomes: a test case for predicting lifestyles and emergence of pathogens.</title>
        <authorList>
            <person name="Haridas S."/>
            <person name="Albert R."/>
            <person name="Binder M."/>
            <person name="Bloem J."/>
            <person name="Labutti K."/>
            <person name="Salamov A."/>
            <person name="Andreopoulos B."/>
            <person name="Baker S."/>
            <person name="Barry K."/>
            <person name="Bills G."/>
            <person name="Bluhm B."/>
            <person name="Cannon C."/>
            <person name="Castanera R."/>
            <person name="Culley D."/>
            <person name="Daum C."/>
            <person name="Ezra D."/>
            <person name="Gonzalez J."/>
            <person name="Henrissat B."/>
            <person name="Kuo A."/>
            <person name="Liang C."/>
            <person name="Lipzen A."/>
            <person name="Lutzoni F."/>
            <person name="Magnuson J."/>
            <person name="Mondo S."/>
            <person name="Nolan M."/>
            <person name="Ohm R."/>
            <person name="Pangilinan J."/>
            <person name="Park H.-J."/>
            <person name="Ramirez L."/>
            <person name="Alfaro M."/>
            <person name="Sun H."/>
            <person name="Tritt A."/>
            <person name="Yoshinaga Y."/>
            <person name="Zwiers L.-H."/>
            <person name="Turgeon B."/>
            <person name="Goodwin S."/>
            <person name="Spatafora J."/>
            <person name="Crous P."/>
            <person name="Grigoriev I."/>
        </authorList>
    </citation>
    <scope>NUCLEOTIDE SEQUENCE</scope>
    <source>
        <strain evidence="2">CBS 123094</strain>
    </source>
</reference>
<protein>
    <submittedName>
        <fullName evidence="2">Uncharacterized protein</fullName>
    </submittedName>
</protein>
<keyword evidence="3" id="KW-1185">Reference proteome</keyword>
<keyword evidence="1" id="KW-0472">Membrane</keyword>
<keyword evidence="1" id="KW-1133">Transmembrane helix</keyword>
<dbReference type="EMBL" id="ML977566">
    <property type="protein sequence ID" value="KAF2004725.1"/>
    <property type="molecule type" value="Genomic_DNA"/>
</dbReference>
<dbReference type="AlphaFoldDB" id="A0A6A5X069"/>
<dbReference type="OrthoDB" id="3540210at2759"/>
<feature type="transmembrane region" description="Helical" evidence="1">
    <location>
        <begin position="123"/>
        <end position="144"/>
    </location>
</feature>
<keyword evidence="1" id="KW-0812">Transmembrane</keyword>
<sequence length="649" mass="72860">MAVEQQVIKGLWKDFTVHRTQILTTDYEATIYKTVVAVCLTLSGPYVFRILATSLARVRKWWDGDQNDERHPLLPSSAPDNGGTQGRVPHSIGEIFKASYGGRDLVANSFKYLYHVGAEHSNWLIIASTIVFGSFVALVVAGVFSEKVIVNRAALASSKHCGVWMFDSENAGDAAAARADLMDRGKEARAGDYVEDCYEKPEGVPGSHCMFFYKPKINYSTSYSWKCPFQDDNVCAESQQAVTFDTGLIDAADIGVNSAATYKFNKSTTCAPLSIEYPYVQNQTHNGSTTYYYNYGSIVDWEMDPPTTIRNYTYSTTGNPFKWLAPVYDVRVYPTSWEPSFDYWQPIEGLRPPANTTMTIVFVSALHIFYTKPSSDPIFPADTPRFVGDDPQAWYYKSDPRARAFACIDRHELCAPDGGKCWSMTETGDTDLPPDYWLMKLSLLKSNTYDSIEKRLGSALIAQEKVSQFTSEALDDKHWMKEAERLFATSLARIQFDAWSIASGEDWVHEGNDGYVELTPDEAGNLCGIFKFNSASYSNVNFWAFFGLLWVLPLTCFLSLKTHTVIRAIKSVRSYFMRRQSAAHSNGHILSQSDGQINTAVDVSTQGTQVQDEADGEQDSTTSEDLLVFHWVGYELFWGLPVRAYTRMT</sequence>
<dbReference type="Proteomes" id="UP000799779">
    <property type="component" value="Unassembled WGS sequence"/>
</dbReference>
<organism evidence="2 3">
    <name type="scientific">Amniculicola lignicola CBS 123094</name>
    <dbReference type="NCBI Taxonomy" id="1392246"/>
    <lineage>
        <taxon>Eukaryota</taxon>
        <taxon>Fungi</taxon>
        <taxon>Dikarya</taxon>
        <taxon>Ascomycota</taxon>
        <taxon>Pezizomycotina</taxon>
        <taxon>Dothideomycetes</taxon>
        <taxon>Pleosporomycetidae</taxon>
        <taxon>Pleosporales</taxon>
        <taxon>Amniculicolaceae</taxon>
        <taxon>Amniculicola</taxon>
    </lineage>
</organism>
<evidence type="ECO:0000313" key="3">
    <source>
        <dbReference type="Proteomes" id="UP000799779"/>
    </source>
</evidence>
<proteinExistence type="predicted"/>
<accession>A0A6A5X069</accession>
<gene>
    <name evidence="2" type="ORF">P154DRAFT_560501</name>
</gene>